<dbReference type="AlphaFoldDB" id="A0A3T0E8H8"/>
<name>A0A3T0E8H8_9PROT</name>
<keyword evidence="1" id="KW-0378">Hydrolase</keyword>
<dbReference type="Gene3D" id="1.10.150.240">
    <property type="entry name" value="Putative phosphatase, domain 2"/>
    <property type="match status" value="1"/>
</dbReference>
<evidence type="ECO:0000313" key="2">
    <source>
        <dbReference type="Proteomes" id="UP000286954"/>
    </source>
</evidence>
<accession>A0A3T0E8H8</accession>
<dbReference type="SFLD" id="SFLDG01129">
    <property type="entry name" value="C1.5:_HAD__Beta-PGM__Phosphata"/>
    <property type="match status" value="1"/>
</dbReference>
<dbReference type="InterPro" id="IPR036412">
    <property type="entry name" value="HAD-like_sf"/>
</dbReference>
<dbReference type="SUPFAM" id="SSF56784">
    <property type="entry name" value="HAD-like"/>
    <property type="match status" value="1"/>
</dbReference>
<dbReference type="PANTHER" id="PTHR43434">
    <property type="entry name" value="PHOSPHOGLYCOLATE PHOSPHATASE"/>
    <property type="match status" value="1"/>
</dbReference>
<sequence>MNTLKLAVFDVDGTLIDSREIIHRAMDRAFTRAGLGEMPYDRVRTIVGLELSEAIGRLAPADIGHERLLLLCNYYKEAFVEQRADPGFEEPLYAGALETLERLSDEGWLLGVATGKARRGLDIVFGHHGLHRYFQTLQTVDHGVGKPNPRMVLDAMAETGARPEETVVIGDTSFDMLMARSAGTTALGVSWGFHTADEIASGGAHEIHDSYDTLNGALSRFVPAGEEVSR</sequence>
<gene>
    <name evidence="1" type="ORF">X907_0897</name>
</gene>
<dbReference type="SFLD" id="SFLDS00003">
    <property type="entry name" value="Haloacid_Dehalogenase"/>
    <property type="match status" value="1"/>
</dbReference>
<dbReference type="RefSeq" id="WP_127565825.1">
    <property type="nucleotide sequence ID" value="NZ_BMFB01000002.1"/>
</dbReference>
<dbReference type="InterPro" id="IPR023214">
    <property type="entry name" value="HAD_sf"/>
</dbReference>
<evidence type="ECO:0000313" key="1">
    <source>
        <dbReference type="EMBL" id="AZU03438.1"/>
    </source>
</evidence>
<dbReference type="Gene3D" id="3.40.50.1000">
    <property type="entry name" value="HAD superfamily/HAD-like"/>
    <property type="match status" value="1"/>
</dbReference>
<dbReference type="InterPro" id="IPR050155">
    <property type="entry name" value="HAD-like_hydrolase_sf"/>
</dbReference>
<dbReference type="OrthoDB" id="9793014at2"/>
<dbReference type="Pfam" id="PF13419">
    <property type="entry name" value="HAD_2"/>
    <property type="match status" value="1"/>
</dbReference>
<dbReference type="NCBIfam" id="TIGR01509">
    <property type="entry name" value="HAD-SF-IA-v3"/>
    <property type="match status" value="1"/>
</dbReference>
<keyword evidence="2" id="KW-1185">Reference proteome</keyword>
<dbReference type="EMBL" id="CP018911">
    <property type="protein sequence ID" value="AZU03438.1"/>
    <property type="molecule type" value="Genomic_DNA"/>
</dbReference>
<dbReference type="GO" id="GO:0008967">
    <property type="term" value="F:phosphoglycolate phosphatase activity"/>
    <property type="evidence" value="ECO:0007669"/>
    <property type="project" value="TreeGrafter"/>
</dbReference>
<dbReference type="Proteomes" id="UP000286954">
    <property type="component" value="Chromosome"/>
</dbReference>
<dbReference type="KEGG" id="gak:X907_0897"/>
<dbReference type="InterPro" id="IPR006439">
    <property type="entry name" value="HAD-SF_hydro_IA"/>
</dbReference>
<proteinExistence type="predicted"/>
<protein>
    <submittedName>
        <fullName evidence="1">HAD family hydrolase</fullName>
    </submittedName>
</protein>
<dbReference type="InterPro" id="IPR041492">
    <property type="entry name" value="HAD_2"/>
</dbReference>
<reference evidence="1 2" key="1">
    <citation type="submission" date="2016-12" db="EMBL/GenBank/DDBJ databases">
        <title>The genome of dimorphic prosthecate Glycocaulis alkaliphilus 6b-8t, isolated from crude oil dictates its adaptability in petroleum environments.</title>
        <authorList>
            <person name="Wu X.-L."/>
            <person name="Geng S."/>
        </authorList>
    </citation>
    <scope>NUCLEOTIDE SEQUENCE [LARGE SCALE GENOMIC DNA]</scope>
    <source>
        <strain evidence="1 2">6B-8</strain>
    </source>
</reference>
<dbReference type="NCBIfam" id="TIGR01549">
    <property type="entry name" value="HAD-SF-IA-v1"/>
    <property type="match status" value="1"/>
</dbReference>
<dbReference type="GO" id="GO:0006281">
    <property type="term" value="P:DNA repair"/>
    <property type="evidence" value="ECO:0007669"/>
    <property type="project" value="TreeGrafter"/>
</dbReference>
<dbReference type="PANTHER" id="PTHR43434:SF24">
    <property type="entry name" value="HYDROLASE-RELATED"/>
    <property type="match status" value="1"/>
</dbReference>
<dbReference type="InterPro" id="IPR023198">
    <property type="entry name" value="PGP-like_dom2"/>
</dbReference>
<dbReference type="GO" id="GO:0005829">
    <property type="term" value="C:cytosol"/>
    <property type="evidence" value="ECO:0007669"/>
    <property type="project" value="TreeGrafter"/>
</dbReference>
<organism evidence="1 2">
    <name type="scientific">Glycocaulis alkaliphilus</name>
    <dbReference type="NCBI Taxonomy" id="1434191"/>
    <lineage>
        <taxon>Bacteria</taxon>
        <taxon>Pseudomonadati</taxon>
        <taxon>Pseudomonadota</taxon>
        <taxon>Alphaproteobacteria</taxon>
        <taxon>Maricaulales</taxon>
        <taxon>Maricaulaceae</taxon>
        <taxon>Glycocaulis</taxon>
    </lineage>
</organism>